<feature type="domain" description="UBC core" evidence="9">
    <location>
        <begin position="10"/>
        <end position="155"/>
    </location>
</feature>
<keyword evidence="11" id="KW-1185">Reference proteome</keyword>
<comment type="caution">
    <text evidence="10">The sequence shown here is derived from an EMBL/GenBank/DDBJ whole genome shotgun (WGS) entry which is preliminary data.</text>
</comment>
<keyword evidence="3 8" id="KW-0812">Transmembrane</keyword>
<accession>A0A177AUY9</accession>
<feature type="transmembrane region" description="Helical" evidence="8">
    <location>
        <begin position="274"/>
        <end position="298"/>
    </location>
</feature>
<keyword evidence="5 8" id="KW-1133">Transmembrane helix</keyword>
<dbReference type="SUPFAM" id="SSF54495">
    <property type="entry name" value="UBC-like"/>
    <property type="match status" value="1"/>
</dbReference>
<evidence type="ECO:0000259" key="9">
    <source>
        <dbReference type="PROSITE" id="PS50127"/>
    </source>
</evidence>
<dbReference type="Gene3D" id="3.10.110.10">
    <property type="entry name" value="Ubiquitin Conjugating Enzyme"/>
    <property type="match status" value="1"/>
</dbReference>
<dbReference type="InterPro" id="IPR016135">
    <property type="entry name" value="UBQ-conjugating_enzyme/RWD"/>
</dbReference>
<dbReference type="InterPro" id="IPR050113">
    <property type="entry name" value="Ub_conjugating_enzyme"/>
</dbReference>
<dbReference type="PROSITE" id="PS50127">
    <property type="entry name" value="UBC_2"/>
    <property type="match status" value="1"/>
</dbReference>
<name>A0A177AUY9_9BILA</name>
<dbReference type="GO" id="GO:0016740">
    <property type="term" value="F:transferase activity"/>
    <property type="evidence" value="ECO:0007669"/>
    <property type="project" value="UniProtKB-KW"/>
</dbReference>
<feature type="transmembrane region" description="Helical" evidence="8">
    <location>
        <begin position="191"/>
        <end position="216"/>
    </location>
</feature>
<dbReference type="OrthoDB" id="10253686at2759"/>
<dbReference type="PANTHER" id="PTHR24067">
    <property type="entry name" value="UBIQUITIN-CONJUGATING ENZYME E2"/>
    <property type="match status" value="1"/>
</dbReference>
<evidence type="ECO:0000256" key="8">
    <source>
        <dbReference type="SAM" id="Phobius"/>
    </source>
</evidence>
<keyword evidence="6 8" id="KW-0472">Membrane</keyword>
<keyword evidence="2" id="KW-0808">Transferase</keyword>
<evidence type="ECO:0000256" key="1">
    <source>
        <dbReference type="ARBA" id="ARBA00004141"/>
    </source>
</evidence>
<sequence length="472" mass="55040">MAKTSQQIKSNRSRLQKELMLMMKNQLKGITAFPSDGNLEKWICTIEGAKGTPYEEQTYKLQFDIPEDYPYKPPKVKFITSIYHPNIDYSGAICLDILNDSWSAIYNIESLLVSIQSLLGEPNNKSPLNGQAARDWSKAAKFKSEVLRVYSLATEMAIFNFLKYKPPTYTQESIDGDQDQIQKISTKYNSAYIIAIVFSFITLMLYIVAFSTPYWIQSYENTYTKFQNVGLWELCFRNYIHDKDSKQEIYDGCWQIFSRKMKYWKLRGWLLVDWLIIVEFLSILILVIHVFKALTVIIVSMHCCPIMNHERYQMQGNICALVMGFLSIIFSLIMLFLWAFKPDWNWIPRPDLNKPGASFVFCALSIVTTFIECMNSVLMIRNYFLIMKFSKNRLDLIKMSDFASAHLSQDILDERLIAESSPYMSRTNVSHYTNASRVSRTSRENVETFSPDNYNTFCNQFDEYEYKNSTSI</sequence>
<dbReference type="InterPro" id="IPR000608">
    <property type="entry name" value="UBC"/>
</dbReference>
<evidence type="ECO:0000256" key="3">
    <source>
        <dbReference type="ARBA" id="ARBA00022692"/>
    </source>
</evidence>
<dbReference type="EMBL" id="LWCA01001138">
    <property type="protein sequence ID" value="OAF65809.1"/>
    <property type="molecule type" value="Genomic_DNA"/>
</dbReference>
<comment type="subcellular location">
    <subcellularLocation>
        <location evidence="1">Membrane</location>
        <topology evidence="1">Multi-pass membrane protein</topology>
    </subcellularLocation>
</comment>
<dbReference type="PROSITE" id="PS00183">
    <property type="entry name" value="UBC_1"/>
    <property type="match status" value="1"/>
</dbReference>
<gene>
    <name evidence="10" type="ORF">A3Q56_06474</name>
</gene>
<keyword evidence="4" id="KW-0833">Ubl conjugation pathway</keyword>
<proteinExistence type="predicted"/>
<evidence type="ECO:0000256" key="2">
    <source>
        <dbReference type="ARBA" id="ARBA00022679"/>
    </source>
</evidence>
<evidence type="ECO:0000256" key="5">
    <source>
        <dbReference type="ARBA" id="ARBA00022989"/>
    </source>
</evidence>
<dbReference type="InterPro" id="IPR004031">
    <property type="entry name" value="PMP22/EMP/MP20/Claudin"/>
</dbReference>
<evidence type="ECO:0000313" key="10">
    <source>
        <dbReference type="EMBL" id="OAF65809.1"/>
    </source>
</evidence>
<evidence type="ECO:0000256" key="7">
    <source>
        <dbReference type="PROSITE-ProRule" id="PRU10133"/>
    </source>
</evidence>
<dbReference type="CDD" id="cd23791">
    <property type="entry name" value="UBCc_UBE2C"/>
    <property type="match status" value="1"/>
</dbReference>
<dbReference type="Pfam" id="PF13903">
    <property type="entry name" value="Claudin_2"/>
    <property type="match status" value="1"/>
</dbReference>
<dbReference type="AlphaFoldDB" id="A0A177AUY9"/>
<reference evidence="10 11" key="1">
    <citation type="submission" date="2016-04" db="EMBL/GenBank/DDBJ databases">
        <title>The genome of Intoshia linei affirms orthonectids as highly simplified spiralians.</title>
        <authorList>
            <person name="Mikhailov K.V."/>
            <person name="Slusarev G.S."/>
            <person name="Nikitin M.A."/>
            <person name="Logacheva M.D."/>
            <person name="Penin A."/>
            <person name="Aleoshin V."/>
            <person name="Panchin Y.V."/>
        </authorList>
    </citation>
    <scope>NUCLEOTIDE SEQUENCE [LARGE SCALE GENOMIC DNA]</scope>
    <source>
        <strain evidence="10">Intl2013</strain>
        <tissue evidence="10">Whole animal</tissue>
    </source>
</reference>
<dbReference type="InterPro" id="IPR023313">
    <property type="entry name" value="UBQ-conjugating_AS"/>
</dbReference>
<dbReference type="Pfam" id="PF00179">
    <property type="entry name" value="UQ_con"/>
    <property type="match status" value="1"/>
</dbReference>
<dbReference type="SMART" id="SM00212">
    <property type="entry name" value="UBCc"/>
    <property type="match status" value="1"/>
</dbReference>
<protein>
    <recommendedName>
        <fullName evidence="9">UBC core domain-containing protein</fullName>
    </recommendedName>
</protein>
<dbReference type="Proteomes" id="UP000078046">
    <property type="component" value="Unassembled WGS sequence"/>
</dbReference>
<organism evidence="10 11">
    <name type="scientific">Intoshia linei</name>
    <dbReference type="NCBI Taxonomy" id="1819745"/>
    <lineage>
        <taxon>Eukaryota</taxon>
        <taxon>Metazoa</taxon>
        <taxon>Spiralia</taxon>
        <taxon>Lophotrochozoa</taxon>
        <taxon>Mesozoa</taxon>
        <taxon>Orthonectida</taxon>
        <taxon>Rhopaluridae</taxon>
        <taxon>Intoshia</taxon>
    </lineage>
</organism>
<dbReference type="GO" id="GO:0016020">
    <property type="term" value="C:membrane"/>
    <property type="evidence" value="ECO:0007669"/>
    <property type="project" value="UniProtKB-SubCell"/>
</dbReference>
<feature type="transmembrane region" description="Helical" evidence="8">
    <location>
        <begin position="358"/>
        <end position="384"/>
    </location>
</feature>
<evidence type="ECO:0000313" key="11">
    <source>
        <dbReference type="Proteomes" id="UP000078046"/>
    </source>
</evidence>
<evidence type="ECO:0000256" key="4">
    <source>
        <dbReference type="ARBA" id="ARBA00022786"/>
    </source>
</evidence>
<dbReference type="Gene3D" id="1.20.140.150">
    <property type="match status" value="1"/>
</dbReference>
<feature type="transmembrane region" description="Helical" evidence="8">
    <location>
        <begin position="318"/>
        <end position="338"/>
    </location>
</feature>
<evidence type="ECO:0000256" key="6">
    <source>
        <dbReference type="ARBA" id="ARBA00023136"/>
    </source>
</evidence>
<feature type="active site" description="Glycyl thioester intermediate" evidence="7">
    <location>
        <position position="94"/>
    </location>
</feature>